<gene>
    <name evidence="2" type="ORF">INT45_005465</name>
</gene>
<organism evidence="2 3">
    <name type="scientific">Circinella minor</name>
    <dbReference type="NCBI Taxonomy" id="1195481"/>
    <lineage>
        <taxon>Eukaryota</taxon>
        <taxon>Fungi</taxon>
        <taxon>Fungi incertae sedis</taxon>
        <taxon>Mucoromycota</taxon>
        <taxon>Mucoromycotina</taxon>
        <taxon>Mucoromycetes</taxon>
        <taxon>Mucorales</taxon>
        <taxon>Lichtheimiaceae</taxon>
        <taxon>Circinella</taxon>
    </lineage>
</organism>
<evidence type="ECO:0000313" key="2">
    <source>
        <dbReference type="EMBL" id="KAG2218818.1"/>
    </source>
</evidence>
<comment type="caution">
    <text evidence="2">The sequence shown here is derived from an EMBL/GenBank/DDBJ whole genome shotgun (WGS) entry which is preliminary data.</text>
</comment>
<dbReference type="Proteomes" id="UP000646827">
    <property type="component" value="Unassembled WGS sequence"/>
</dbReference>
<name>A0A8H7RZT6_9FUNG</name>
<accession>A0A8H7RZT6</accession>
<feature type="compositionally biased region" description="Basic and acidic residues" evidence="1">
    <location>
        <begin position="197"/>
        <end position="207"/>
    </location>
</feature>
<sequence>MPFWSHGDIVIASGDGRVQEIFSKMDKENIWVLEATKAAAAGNATGETYHVPSVAEKMLHFALNCNFRQRGVERTLEETGDGVLVPIDITIEEKLNEVDELDTAKEVYSYAPTIQQHDPKKQPLLAVRTLQLKFVTRLQGLPVITIARSIELFFVWDKQKCDKQWQHLTSNNSFHQLYKKLKKKHNRRNDPVSATIEQKRDEEYDRRKSTRQSIR</sequence>
<protein>
    <submittedName>
        <fullName evidence="2">Uncharacterized protein</fullName>
    </submittedName>
</protein>
<proteinExistence type="predicted"/>
<evidence type="ECO:0000313" key="3">
    <source>
        <dbReference type="Proteomes" id="UP000646827"/>
    </source>
</evidence>
<evidence type="ECO:0000256" key="1">
    <source>
        <dbReference type="SAM" id="MobiDB-lite"/>
    </source>
</evidence>
<dbReference type="EMBL" id="JAEPRB010000209">
    <property type="protein sequence ID" value="KAG2218818.1"/>
    <property type="molecule type" value="Genomic_DNA"/>
</dbReference>
<reference evidence="2 3" key="1">
    <citation type="submission" date="2020-12" db="EMBL/GenBank/DDBJ databases">
        <title>Metabolic potential, ecology and presence of endohyphal bacteria is reflected in genomic diversity of Mucoromycotina.</title>
        <authorList>
            <person name="Muszewska A."/>
            <person name="Okrasinska A."/>
            <person name="Steczkiewicz K."/>
            <person name="Drgas O."/>
            <person name="Orlowska M."/>
            <person name="Perlinska-Lenart U."/>
            <person name="Aleksandrzak-Piekarczyk T."/>
            <person name="Szatraj K."/>
            <person name="Zielenkiewicz U."/>
            <person name="Pilsyk S."/>
            <person name="Malc E."/>
            <person name="Mieczkowski P."/>
            <person name="Kruszewska J.S."/>
            <person name="Biernat P."/>
            <person name="Pawlowska J."/>
        </authorList>
    </citation>
    <scope>NUCLEOTIDE SEQUENCE [LARGE SCALE GENOMIC DNA]</scope>
    <source>
        <strain evidence="2 3">CBS 142.35</strain>
    </source>
</reference>
<keyword evidence="3" id="KW-1185">Reference proteome</keyword>
<dbReference type="AlphaFoldDB" id="A0A8H7RZT6"/>
<feature type="region of interest" description="Disordered" evidence="1">
    <location>
        <begin position="181"/>
        <end position="215"/>
    </location>
</feature>